<evidence type="ECO:0000259" key="1">
    <source>
        <dbReference type="Pfam" id="PF13472"/>
    </source>
</evidence>
<accession>M5RZG7</accession>
<dbReference type="PANTHER" id="PTHR30383">
    <property type="entry name" value="THIOESTERASE 1/PROTEASE 1/LYSOPHOSPHOLIPASE L1"/>
    <property type="match status" value="1"/>
</dbReference>
<organism evidence="2 3">
    <name type="scientific">Rhodopirellula europaea SH398</name>
    <dbReference type="NCBI Taxonomy" id="1263868"/>
    <lineage>
        <taxon>Bacteria</taxon>
        <taxon>Pseudomonadati</taxon>
        <taxon>Planctomycetota</taxon>
        <taxon>Planctomycetia</taxon>
        <taxon>Pirellulales</taxon>
        <taxon>Pirellulaceae</taxon>
        <taxon>Rhodopirellula</taxon>
    </lineage>
</organism>
<gene>
    <name evidence="2" type="ORF">RESH_04625</name>
</gene>
<dbReference type="InterPro" id="IPR051532">
    <property type="entry name" value="Ester_Hydrolysis_Enzymes"/>
</dbReference>
<dbReference type="EMBL" id="ANOF01000150">
    <property type="protein sequence ID" value="EMI24753.1"/>
    <property type="molecule type" value="Genomic_DNA"/>
</dbReference>
<name>M5RZG7_9BACT</name>
<dbReference type="SUPFAM" id="SSF52266">
    <property type="entry name" value="SGNH hydrolase"/>
    <property type="match status" value="1"/>
</dbReference>
<dbReference type="AlphaFoldDB" id="M5RZG7"/>
<evidence type="ECO:0000313" key="2">
    <source>
        <dbReference type="EMBL" id="EMI24753.1"/>
    </source>
</evidence>
<feature type="domain" description="SGNH hydrolase-type esterase" evidence="1">
    <location>
        <begin position="75"/>
        <end position="221"/>
    </location>
</feature>
<dbReference type="Pfam" id="PF13472">
    <property type="entry name" value="Lipase_GDSL_2"/>
    <property type="match status" value="1"/>
</dbReference>
<protein>
    <submittedName>
        <fullName evidence="2">G-D-S-L family lipolytic protein</fullName>
    </submittedName>
</protein>
<comment type="caution">
    <text evidence="2">The sequence shown here is derived from an EMBL/GenBank/DDBJ whole genome shotgun (WGS) entry which is preliminary data.</text>
</comment>
<proteinExistence type="predicted"/>
<dbReference type="InterPro" id="IPR036514">
    <property type="entry name" value="SGNH_hydro_sf"/>
</dbReference>
<evidence type="ECO:0000313" key="3">
    <source>
        <dbReference type="Proteomes" id="UP000011996"/>
    </source>
</evidence>
<dbReference type="Proteomes" id="UP000011996">
    <property type="component" value="Unassembled WGS sequence"/>
</dbReference>
<dbReference type="PANTHER" id="PTHR30383:SF5">
    <property type="entry name" value="SGNH HYDROLASE-TYPE ESTERASE DOMAIN-CONTAINING PROTEIN"/>
    <property type="match status" value="1"/>
</dbReference>
<sequence>MNRKHILIGLVVCLLSGMAGFQIYKYRLRAIHLKTSLVQSDKWNAHVTRFQAAEAPVGTSIILGDSLIEQFPDSLLGFDDYMNWGIGGEFTSTLLGRLAPLGRLSPDYVMLMVGVNDIVANESPAAVRSNYSEIIKVIRRDCPDTELLVCSCLPTSFVSGWLAENDRTNQEVRGLNAFLQQRCTEPGTRFVNVYPLLESDGQLASEFTIDGIHLNERGYRLWARKVRDVLLSDEASVTHAGDA</sequence>
<dbReference type="STRING" id="1263868.RESH_04625"/>
<dbReference type="PATRIC" id="fig|1263868.3.peg.5015"/>
<dbReference type="Gene3D" id="3.40.50.1110">
    <property type="entry name" value="SGNH hydrolase"/>
    <property type="match status" value="1"/>
</dbReference>
<dbReference type="GO" id="GO:0004622">
    <property type="term" value="F:phosphatidylcholine lysophospholipase activity"/>
    <property type="evidence" value="ECO:0007669"/>
    <property type="project" value="TreeGrafter"/>
</dbReference>
<dbReference type="InterPro" id="IPR013830">
    <property type="entry name" value="SGNH_hydro"/>
</dbReference>
<reference evidence="2 3" key="1">
    <citation type="journal article" date="2013" name="Mar. Genomics">
        <title>Expression of sulfatases in Rhodopirellula baltica and the diversity of sulfatases in the genus Rhodopirellula.</title>
        <authorList>
            <person name="Wegner C.E."/>
            <person name="Richter-Heitmann T."/>
            <person name="Klindworth A."/>
            <person name="Klockow C."/>
            <person name="Richter M."/>
            <person name="Achstetter T."/>
            <person name="Glockner F.O."/>
            <person name="Harder J."/>
        </authorList>
    </citation>
    <scope>NUCLEOTIDE SEQUENCE [LARGE SCALE GENOMIC DNA]</scope>
    <source>
        <strain evidence="2 3">SH398</strain>
    </source>
</reference>